<reference evidence="2 3" key="1">
    <citation type="submission" date="2022-05" db="EMBL/GenBank/DDBJ databases">
        <authorList>
            <consortium name="Genoscope - CEA"/>
            <person name="William W."/>
        </authorList>
    </citation>
    <scope>NUCLEOTIDE SEQUENCE [LARGE SCALE GENOMIC DNA]</scope>
</reference>
<dbReference type="PANTHER" id="PTHR23257">
    <property type="entry name" value="SERINE-THREONINE PROTEIN KINASE"/>
    <property type="match status" value="1"/>
</dbReference>
<dbReference type="GO" id="GO:0004672">
    <property type="term" value="F:protein kinase activity"/>
    <property type="evidence" value="ECO:0007669"/>
    <property type="project" value="InterPro"/>
</dbReference>
<dbReference type="GO" id="GO:0005737">
    <property type="term" value="C:cytoplasm"/>
    <property type="evidence" value="ECO:0007669"/>
    <property type="project" value="TreeGrafter"/>
</dbReference>
<proteinExistence type="predicted"/>
<dbReference type="Pfam" id="PF07714">
    <property type="entry name" value="PK_Tyr_Ser-Thr"/>
    <property type="match status" value="1"/>
</dbReference>
<organism evidence="2 3">
    <name type="scientific">Pocillopora meandrina</name>
    <dbReference type="NCBI Taxonomy" id="46732"/>
    <lineage>
        <taxon>Eukaryota</taxon>
        <taxon>Metazoa</taxon>
        <taxon>Cnidaria</taxon>
        <taxon>Anthozoa</taxon>
        <taxon>Hexacorallia</taxon>
        <taxon>Scleractinia</taxon>
        <taxon>Astrocoeniina</taxon>
        <taxon>Pocilloporidae</taxon>
        <taxon>Pocillopora</taxon>
    </lineage>
</organism>
<dbReference type="InterPro" id="IPR011009">
    <property type="entry name" value="Kinase-like_dom_sf"/>
</dbReference>
<protein>
    <recommendedName>
        <fullName evidence="1">Protein kinase domain-containing protein</fullName>
    </recommendedName>
</protein>
<dbReference type="InterPro" id="IPR050167">
    <property type="entry name" value="Ser_Thr_protein_kinase"/>
</dbReference>
<evidence type="ECO:0000313" key="3">
    <source>
        <dbReference type="Proteomes" id="UP001159428"/>
    </source>
</evidence>
<accession>A0AAU9VQA3</accession>
<dbReference type="EMBL" id="CALNXJ010000003">
    <property type="protein sequence ID" value="CAH3035454.1"/>
    <property type="molecule type" value="Genomic_DNA"/>
</dbReference>
<dbReference type="InterPro" id="IPR000719">
    <property type="entry name" value="Prot_kinase_dom"/>
</dbReference>
<keyword evidence="3" id="KW-1185">Reference proteome</keyword>
<dbReference type="AlphaFoldDB" id="A0AAU9VQA3"/>
<evidence type="ECO:0000259" key="1">
    <source>
        <dbReference type="PROSITE" id="PS50011"/>
    </source>
</evidence>
<dbReference type="PROSITE" id="PS00108">
    <property type="entry name" value="PROTEIN_KINASE_ST"/>
    <property type="match status" value="1"/>
</dbReference>
<dbReference type="GO" id="GO:0005524">
    <property type="term" value="F:ATP binding"/>
    <property type="evidence" value="ECO:0007669"/>
    <property type="project" value="InterPro"/>
</dbReference>
<dbReference type="Gene3D" id="1.10.510.10">
    <property type="entry name" value="Transferase(Phosphotransferase) domain 1"/>
    <property type="match status" value="1"/>
</dbReference>
<dbReference type="Proteomes" id="UP001159428">
    <property type="component" value="Unassembled WGS sequence"/>
</dbReference>
<name>A0AAU9VQA3_9CNID</name>
<dbReference type="InterPro" id="IPR001245">
    <property type="entry name" value="Ser-Thr/Tyr_kinase_cat_dom"/>
</dbReference>
<dbReference type="InterPro" id="IPR008271">
    <property type="entry name" value="Ser/Thr_kinase_AS"/>
</dbReference>
<feature type="domain" description="Protein kinase" evidence="1">
    <location>
        <begin position="1"/>
        <end position="148"/>
    </location>
</feature>
<dbReference type="SUPFAM" id="SSF56112">
    <property type="entry name" value="Protein kinase-like (PK-like)"/>
    <property type="match status" value="1"/>
</dbReference>
<evidence type="ECO:0000313" key="2">
    <source>
        <dbReference type="EMBL" id="CAH3035454.1"/>
    </source>
</evidence>
<dbReference type="PROSITE" id="PS50011">
    <property type="entry name" value="PROTEIN_KINASE_DOM"/>
    <property type="match status" value="1"/>
</dbReference>
<dbReference type="GO" id="GO:0007165">
    <property type="term" value="P:signal transduction"/>
    <property type="evidence" value="ECO:0007669"/>
    <property type="project" value="TreeGrafter"/>
</dbReference>
<gene>
    <name evidence="2" type="ORF">PMEA_00017328</name>
</gene>
<sequence length="148" mass="16769">MLESICHPNITQFIGVCSKPVAIMMDYECFDFSPFGLNHQMSNLLKFLNTLGHIEGQTEAFEHFLPVFPKAAKDVAKGLCFLRSNDIVHRDLKPRNVLVSNRHHCKKDISADQLPSVFADCPVVCKLTDSSERRSTLLQTASSFMRRQ</sequence>
<comment type="caution">
    <text evidence="2">The sequence shown here is derived from an EMBL/GenBank/DDBJ whole genome shotgun (WGS) entry which is preliminary data.</text>
</comment>